<dbReference type="Proteomes" id="UP001357485">
    <property type="component" value="Unassembled WGS sequence"/>
</dbReference>
<dbReference type="PANTHER" id="PTHR12395">
    <property type="entry name" value="DOM-3 RELATED"/>
    <property type="match status" value="1"/>
</dbReference>
<comment type="catalytic activity">
    <reaction evidence="3">
        <text>a 5'-end (N(7)-methyl 5'-triphosphoguanosine)-ribonucleoside-ribonucleotide in mRNA + H2O = a (N(7)-methyl 5'-triphosphoguanosine)-nucleoside + a 5'-end phospho-ribonucleoside in mRNA + H(+)</text>
        <dbReference type="Rhea" id="RHEA:66928"/>
        <dbReference type="Rhea" id="RHEA-COMP:15692"/>
        <dbReference type="Rhea" id="RHEA-COMP:17313"/>
        <dbReference type="ChEBI" id="CHEBI:15377"/>
        <dbReference type="ChEBI" id="CHEBI:15378"/>
        <dbReference type="ChEBI" id="CHEBI:138282"/>
        <dbReference type="ChEBI" id="CHEBI:172876"/>
        <dbReference type="ChEBI" id="CHEBI:172877"/>
    </reaction>
    <physiologicalReaction direction="left-to-right" evidence="3">
        <dbReference type="Rhea" id="RHEA:66929"/>
    </physiologicalReaction>
</comment>
<comment type="cofactor">
    <cofactor evidence="1 7">
        <name>a divalent metal cation</name>
        <dbReference type="ChEBI" id="CHEBI:60240"/>
    </cofactor>
</comment>
<evidence type="ECO:0000256" key="1">
    <source>
        <dbReference type="ARBA" id="ARBA00001968"/>
    </source>
</evidence>
<keyword evidence="7" id="KW-0378">Hydrolase</keyword>
<proteinExistence type="inferred from homology"/>
<keyword evidence="7" id="KW-0694">RNA-binding</keyword>
<sequence>TLAVWDTKPADPTQPTNWVELKTAAASLTPADALKHERKLLKFWIQSFLLGVPHIVVGFRSASGILTHLEELDTRSIPGHVKRKGKASWDGNVCINFAAGFLDVLRKTVGTGTEEGGVWRIRRRQRSPVIEIWKVEEAGTGGILSREFVAWREELRGREGAEMQG</sequence>
<evidence type="ECO:0000313" key="10">
    <source>
        <dbReference type="Proteomes" id="UP001357485"/>
    </source>
</evidence>
<comment type="catalytic activity">
    <reaction evidence="4">
        <text>a 5'-end triphospho-ribonucleoside in mRNA + H2O = a 5'-end phospho-ribonucleoside in mRNA + diphosphate + H(+)</text>
        <dbReference type="Rhea" id="RHEA:78683"/>
        <dbReference type="Rhea" id="RHEA-COMP:15692"/>
        <dbReference type="Rhea" id="RHEA-COMP:17164"/>
        <dbReference type="ChEBI" id="CHEBI:15377"/>
        <dbReference type="ChEBI" id="CHEBI:15378"/>
        <dbReference type="ChEBI" id="CHEBI:33019"/>
        <dbReference type="ChEBI" id="CHEBI:138282"/>
        <dbReference type="ChEBI" id="CHEBI:167618"/>
    </reaction>
    <physiologicalReaction direction="left-to-right" evidence="4">
        <dbReference type="Rhea" id="RHEA:78684"/>
    </physiologicalReaction>
</comment>
<dbReference type="EC" id="3.6.1.-" evidence="7"/>
<evidence type="ECO:0000259" key="8">
    <source>
        <dbReference type="Pfam" id="PF08652"/>
    </source>
</evidence>
<name>A0ABR0LS91_9PEZI</name>
<evidence type="ECO:0000256" key="4">
    <source>
        <dbReference type="ARBA" id="ARBA00044692"/>
    </source>
</evidence>
<evidence type="ECO:0000313" key="9">
    <source>
        <dbReference type="EMBL" id="KAK5201782.1"/>
    </source>
</evidence>
<organism evidence="9 10">
    <name type="scientific">Cryomyces antarcticus</name>
    <dbReference type="NCBI Taxonomy" id="329879"/>
    <lineage>
        <taxon>Eukaryota</taxon>
        <taxon>Fungi</taxon>
        <taxon>Dikarya</taxon>
        <taxon>Ascomycota</taxon>
        <taxon>Pezizomycotina</taxon>
        <taxon>Dothideomycetes</taxon>
        <taxon>Dothideomycetes incertae sedis</taxon>
        <taxon>Cryomyces</taxon>
    </lineage>
</organism>
<keyword evidence="7" id="KW-0479">Metal-binding</keyword>
<dbReference type="PANTHER" id="PTHR12395:SF9">
    <property type="entry name" value="DECAPPING AND EXORIBONUCLEASE PROTEIN"/>
    <property type="match status" value="1"/>
</dbReference>
<comment type="catalytic activity">
    <reaction evidence="6">
        <text>a 5'-end NAD(+)-phospho-ribonucleoside in mRNA + H2O = a 5'-end phospho-ribonucleoside in mRNA + NAD(+) + H(+)</text>
        <dbReference type="Rhea" id="RHEA:60880"/>
        <dbReference type="Rhea" id="RHEA-COMP:15692"/>
        <dbReference type="Rhea" id="RHEA-COMP:15698"/>
        <dbReference type="ChEBI" id="CHEBI:15377"/>
        <dbReference type="ChEBI" id="CHEBI:15378"/>
        <dbReference type="ChEBI" id="CHEBI:57540"/>
        <dbReference type="ChEBI" id="CHEBI:138282"/>
        <dbReference type="ChEBI" id="CHEBI:144029"/>
    </reaction>
    <physiologicalReaction direction="left-to-right" evidence="6">
        <dbReference type="Rhea" id="RHEA:60881"/>
    </physiologicalReaction>
</comment>
<gene>
    <name evidence="9" type="primary">RAI1_1</name>
    <name evidence="9" type="ORF">LTR16_001476</name>
</gene>
<keyword evidence="7" id="KW-0539">Nucleus</keyword>
<reference evidence="9 10" key="1">
    <citation type="submission" date="2023-08" db="EMBL/GenBank/DDBJ databases">
        <title>Black Yeasts Isolated from many extreme environments.</title>
        <authorList>
            <person name="Coleine C."/>
            <person name="Stajich J.E."/>
            <person name="Selbmann L."/>
        </authorList>
    </citation>
    <scope>NUCLEOTIDE SEQUENCE [LARGE SCALE GENOMIC DNA]</scope>
    <source>
        <strain evidence="9 10">CCFEE 536</strain>
    </source>
</reference>
<dbReference type="EMBL" id="JAVRRA010016491">
    <property type="protein sequence ID" value="KAK5201782.1"/>
    <property type="molecule type" value="Genomic_DNA"/>
</dbReference>
<keyword evidence="7" id="KW-0540">Nuclease</keyword>
<evidence type="ECO:0000256" key="2">
    <source>
        <dbReference type="ARBA" id="ARBA00006562"/>
    </source>
</evidence>
<feature type="non-terminal residue" evidence="9">
    <location>
        <position position="1"/>
    </location>
</feature>
<feature type="domain" description="RAI1-like" evidence="8">
    <location>
        <begin position="3"/>
        <end position="149"/>
    </location>
</feature>
<comment type="function">
    <text evidence="5">Decapping enzyme for NAD-capped RNAs: specifically hydrolyzes the nicotinamide adenine dinucleotide (NAD) cap from a subset of RNAs by removing the entire NAD moiety from the 5'-end of an NAD-capped RNA. The NAD-cap is present at the 5'-end of some RNAs and snoRNAs. In contrast to the canonical 5'-end N7 methylguanosine (m7G) cap, the NAD cap promotes mRNA decay. Also acts as a non-canonical decapping enzyme that removes the entire cap structure of m7G capped or incompletely capped RNAs. Has decapping activity toward incomplete 5'-end m7G cap mRNAs such as unmethylated 5'-end-capped RNA (cap0), while it has no activity toward 2'-O-ribose methylated m7G cap (cap1). Also possesses RNA 5'-pyrophosphohydrolase activity by hydrolyzing the 5'-end triphosphate to release pyrophosphates. Stimulates exoribonuclease activity of Rat1, allowing it to degrade RNAs with stable secondary structure more effectively.</text>
</comment>
<protein>
    <recommendedName>
        <fullName evidence="7">Decapping nuclease</fullName>
        <ecNumber evidence="7">3.6.1.-</ecNumber>
    </recommendedName>
</protein>
<evidence type="ECO:0000256" key="3">
    <source>
        <dbReference type="ARBA" id="ARBA00044676"/>
    </source>
</evidence>
<comment type="caution">
    <text evidence="9">The sequence shown here is derived from an EMBL/GenBank/DDBJ whole genome shotgun (WGS) entry which is preliminary data.</text>
</comment>
<evidence type="ECO:0000256" key="6">
    <source>
        <dbReference type="ARBA" id="ARBA00048124"/>
    </source>
</evidence>
<keyword evidence="7" id="KW-0547">Nucleotide-binding</keyword>
<evidence type="ECO:0000256" key="7">
    <source>
        <dbReference type="RuleBase" id="RU367113"/>
    </source>
</evidence>
<evidence type="ECO:0000256" key="5">
    <source>
        <dbReference type="ARBA" id="ARBA00046211"/>
    </source>
</evidence>
<keyword evidence="10" id="KW-1185">Reference proteome</keyword>
<dbReference type="GO" id="GO:0004519">
    <property type="term" value="F:endonuclease activity"/>
    <property type="evidence" value="ECO:0007669"/>
    <property type="project" value="UniProtKB-KW"/>
</dbReference>
<dbReference type="InterPro" id="IPR039039">
    <property type="entry name" value="RAI1-like_fam"/>
</dbReference>
<comment type="similarity">
    <text evidence="2 7">Belongs to the DXO/Dom3Z family.</text>
</comment>
<accession>A0ABR0LS91</accession>
<keyword evidence="9" id="KW-0255">Endonuclease</keyword>
<dbReference type="Pfam" id="PF08652">
    <property type="entry name" value="RAI1"/>
    <property type="match status" value="1"/>
</dbReference>
<dbReference type="InterPro" id="IPR013961">
    <property type="entry name" value="RAI1"/>
</dbReference>
<comment type="subcellular location">
    <subcellularLocation>
        <location evidence="7">Nucleus</location>
    </subcellularLocation>
</comment>